<comment type="subcellular location">
    <subcellularLocation>
        <location evidence="1">Cell membrane</location>
        <topology evidence="1">Multi-pass membrane protein</topology>
    </subcellularLocation>
</comment>
<dbReference type="AlphaFoldDB" id="G7UWR5"/>
<dbReference type="NCBIfam" id="NF006518">
    <property type="entry name" value="PRK08965.1-2"/>
    <property type="match status" value="1"/>
</dbReference>
<dbReference type="Proteomes" id="UP000005870">
    <property type="component" value="Chromosome"/>
</dbReference>
<dbReference type="OrthoDB" id="9807187at2"/>
<keyword evidence="5" id="KW-1133">Transmembrane helix</keyword>
<evidence type="ECO:0000313" key="7">
    <source>
        <dbReference type="EMBL" id="AER57762.1"/>
    </source>
</evidence>
<evidence type="ECO:0000256" key="5">
    <source>
        <dbReference type="ARBA" id="ARBA00022989"/>
    </source>
</evidence>
<dbReference type="STRING" id="1045855.DSC_15590"/>
<proteinExistence type="inferred from homology"/>
<reference evidence="7 8" key="1">
    <citation type="journal article" date="2012" name="J. Bacteriol.">
        <title>Complete Genome Sequence of the BTEX-Degrading Bacterium Pseudoxanthomonas spadix BD-a59.</title>
        <authorList>
            <person name="Lee S.H."/>
            <person name="Jin H.M."/>
            <person name="Lee H.J."/>
            <person name="Kim J.M."/>
            <person name="Jeon C.O."/>
        </authorList>
    </citation>
    <scope>NUCLEOTIDE SEQUENCE [LARGE SCALE GENOMIC DNA]</scope>
    <source>
        <strain evidence="7 8">BD-a59</strain>
    </source>
</reference>
<dbReference type="PIRSF" id="PIRSF019239">
    <property type="entry name" value="MrpE"/>
    <property type="match status" value="1"/>
</dbReference>
<name>G7UWR5_PSEUP</name>
<dbReference type="RefSeq" id="WP_014161934.1">
    <property type="nucleotide sequence ID" value="NC_016147.2"/>
</dbReference>
<dbReference type="Pfam" id="PF01899">
    <property type="entry name" value="MNHE"/>
    <property type="match status" value="1"/>
</dbReference>
<organism evidence="7 8">
    <name type="scientific">Pseudoxanthomonas spadix (strain BD-a59)</name>
    <dbReference type="NCBI Taxonomy" id="1045855"/>
    <lineage>
        <taxon>Bacteria</taxon>
        <taxon>Pseudomonadati</taxon>
        <taxon>Pseudomonadota</taxon>
        <taxon>Gammaproteobacteria</taxon>
        <taxon>Lysobacterales</taxon>
        <taxon>Lysobacteraceae</taxon>
        <taxon>Pseudoxanthomonas</taxon>
    </lineage>
</organism>
<dbReference type="GO" id="GO:0008324">
    <property type="term" value="F:monoatomic cation transmembrane transporter activity"/>
    <property type="evidence" value="ECO:0007669"/>
    <property type="project" value="InterPro"/>
</dbReference>
<accession>G7UWR5</accession>
<dbReference type="InterPro" id="IPR002758">
    <property type="entry name" value="Cation_antiport_E"/>
</dbReference>
<comment type="similarity">
    <text evidence="2">Belongs to the CPA3 antiporters (TC 2.A.63) subunit E family.</text>
</comment>
<dbReference type="PANTHER" id="PTHR34584">
    <property type="entry name" value="NA(+)/H(+) ANTIPORTER SUBUNIT E1"/>
    <property type="match status" value="1"/>
</dbReference>
<sequence length="161" mass="17741">MRRWLPSPSLSVALLVFWLLLNHSASPGQVLLGAALALAIPLLARRMDHEHCPTGSLRGVPRLAVVFAWDIIRSNLIVAAQVLGPESRIRPGFVWVPLDIGNLRGITVLASMISLTPGTLSVVLTDDRRHLLVHALHLDDADALVRQIKTRYETPLMEVFP</sequence>
<keyword evidence="4" id="KW-0812">Transmembrane</keyword>
<evidence type="ECO:0000256" key="6">
    <source>
        <dbReference type="ARBA" id="ARBA00023136"/>
    </source>
</evidence>
<evidence type="ECO:0000256" key="4">
    <source>
        <dbReference type="ARBA" id="ARBA00022692"/>
    </source>
</evidence>
<dbReference type="GO" id="GO:0005886">
    <property type="term" value="C:plasma membrane"/>
    <property type="evidence" value="ECO:0007669"/>
    <property type="project" value="UniProtKB-SubCell"/>
</dbReference>
<keyword evidence="3" id="KW-1003">Cell membrane</keyword>
<keyword evidence="6" id="KW-0472">Membrane</keyword>
<evidence type="ECO:0000256" key="3">
    <source>
        <dbReference type="ARBA" id="ARBA00022475"/>
    </source>
</evidence>
<gene>
    <name evidence="7" type="ordered locus">DSC_15590</name>
</gene>
<evidence type="ECO:0000256" key="1">
    <source>
        <dbReference type="ARBA" id="ARBA00004651"/>
    </source>
</evidence>
<dbReference type="PANTHER" id="PTHR34584:SF1">
    <property type="entry name" value="NA(+)_H(+) ANTIPORTER SUBUNIT E1"/>
    <property type="match status" value="1"/>
</dbReference>
<keyword evidence="8" id="KW-1185">Reference proteome</keyword>
<dbReference type="KEGG" id="psd:DSC_15590"/>
<dbReference type="HOGENOM" id="CLU_086615_4_0_6"/>
<dbReference type="EMBL" id="CP003093">
    <property type="protein sequence ID" value="AER57762.1"/>
    <property type="molecule type" value="Genomic_DNA"/>
</dbReference>
<evidence type="ECO:0000256" key="2">
    <source>
        <dbReference type="ARBA" id="ARBA00006228"/>
    </source>
</evidence>
<protein>
    <submittedName>
        <fullName evidence="7">Monovalent cation/H+ antiporter subunit E</fullName>
    </submittedName>
</protein>
<evidence type="ECO:0000313" key="8">
    <source>
        <dbReference type="Proteomes" id="UP000005870"/>
    </source>
</evidence>
<dbReference type="eggNOG" id="COG1863">
    <property type="taxonomic scope" value="Bacteria"/>
</dbReference>